<dbReference type="PANTHER" id="PTHR44329">
    <property type="entry name" value="SERINE/THREONINE-PROTEIN KINASE TNNI3K-RELATED"/>
    <property type="match status" value="1"/>
</dbReference>
<dbReference type="Gene3D" id="1.10.510.10">
    <property type="entry name" value="Transferase(Phosphotransferase) domain 1"/>
    <property type="match status" value="2"/>
</dbReference>
<accession>A0A8S1J2A2</accession>
<dbReference type="PROSITE" id="PS00109">
    <property type="entry name" value="PROTEIN_KINASE_TYR"/>
    <property type="match status" value="1"/>
</dbReference>
<protein>
    <recommendedName>
        <fullName evidence="1">Protein kinase domain-containing protein</fullName>
    </recommendedName>
</protein>
<dbReference type="SUPFAM" id="SSF56112">
    <property type="entry name" value="Protein kinase-like (PK-like)"/>
    <property type="match status" value="1"/>
</dbReference>
<dbReference type="InterPro" id="IPR001245">
    <property type="entry name" value="Ser-Thr/Tyr_kinase_cat_dom"/>
</dbReference>
<dbReference type="InterPro" id="IPR051681">
    <property type="entry name" value="Ser/Thr_Kinases-Pseudokinases"/>
</dbReference>
<dbReference type="Pfam" id="PF00069">
    <property type="entry name" value="Pkinase"/>
    <property type="match status" value="1"/>
</dbReference>
<gene>
    <name evidence="2" type="ORF">OSTQU699_LOCUS3076</name>
</gene>
<dbReference type="PIRSF" id="PIRSF000654">
    <property type="entry name" value="Integrin-linked_kinase"/>
    <property type="match status" value="1"/>
</dbReference>
<dbReference type="OrthoDB" id="4062651at2759"/>
<dbReference type="GO" id="GO:0005524">
    <property type="term" value="F:ATP binding"/>
    <property type="evidence" value="ECO:0007669"/>
    <property type="project" value="InterPro"/>
</dbReference>
<reference evidence="2" key="1">
    <citation type="submission" date="2020-12" db="EMBL/GenBank/DDBJ databases">
        <authorList>
            <person name="Iha C."/>
        </authorList>
    </citation>
    <scope>NUCLEOTIDE SEQUENCE</scope>
</reference>
<dbReference type="Proteomes" id="UP000708148">
    <property type="component" value="Unassembled WGS sequence"/>
</dbReference>
<dbReference type="PANTHER" id="PTHR44329:SF289">
    <property type="entry name" value="SERINE_THREONINE-PROTEIN KINASE VIK"/>
    <property type="match status" value="1"/>
</dbReference>
<evidence type="ECO:0000313" key="3">
    <source>
        <dbReference type="Proteomes" id="UP000708148"/>
    </source>
</evidence>
<dbReference type="GO" id="GO:0004674">
    <property type="term" value="F:protein serine/threonine kinase activity"/>
    <property type="evidence" value="ECO:0007669"/>
    <property type="project" value="TreeGrafter"/>
</dbReference>
<keyword evidence="3" id="KW-1185">Reference proteome</keyword>
<dbReference type="AlphaFoldDB" id="A0A8S1J2A2"/>
<dbReference type="EMBL" id="CAJHUC010000702">
    <property type="protein sequence ID" value="CAD7697715.1"/>
    <property type="molecule type" value="Genomic_DNA"/>
</dbReference>
<feature type="domain" description="Protein kinase" evidence="1">
    <location>
        <begin position="32"/>
        <end position="368"/>
    </location>
</feature>
<dbReference type="InterPro" id="IPR011009">
    <property type="entry name" value="Kinase-like_dom_sf"/>
</dbReference>
<dbReference type="InterPro" id="IPR000719">
    <property type="entry name" value="Prot_kinase_dom"/>
</dbReference>
<dbReference type="PROSITE" id="PS50011">
    <property type="entry name" value="PROTEIN_KINASE_DOM"/>
    <property type="match status" value="1"/>
</dbReference>
<proteinExistence type="predicted"/>
<evidence type="ECO:0000313" key="2">
    <source>
        <dbReference type="EMBL" id="CAD7697715.1"/>
    </source>
</evidence>
<dbReference type="Pfam" id="PF07714">
    <property type="entry name" value="PK_Tyr_Ser-Thr"/>
    <property type="match status" value="1"/>
</dbReference>
<sequence length="387" mass="42800">MEPTSGSLERTLLGPGGKWPAGLGPQVPFSHLRVRRCLRCGAFGVVYRALLEGRPVALKLLLSEEGVPTELFIQEAAVLAALDHRSIVRLVGLTVVPAGAQGIPEASSVPRLAIVEDFFERGNLQSLILNQMVSPFTLYSMATALDLMIDIGEALEYLHSRCPTIIHRDVTPGNILLTKENKRLKAKLCDFGVVALIGEGGERMERMHTGLQGELPKRSISRDLCSTIYHDAPSTADVEVPQPAPCGPRNGHVVSIPPVWDMTGETGSYCHMSPENFRSEPYGETADTFSFGMVLYELFARDLVAFSDANPDSPYSAKEFAYRLSKGYRPCMPSHMHPEVASVILKCWKAEPYLRPRMRDVVAELKEIRESGVLRKERRRCSLMCCC</sequence>
<comment type="caution">
    <text evidence="2">The sequence shown here is derived from an EMBL/GenBank/DDBJ whole genome shotgun (WGS) entry which is preliminary data.</text>
</comment>
<dbReference type="InterPro" id="IPR008266">
    <property type="entry name" value="Tyr_kinase_AS"/>
</dbReference>
<evidence type="ECO:0000259" key="1">
    <source>
        <dbReference type="PROSITE" id="PS50011"/>
    </source>
</evidence>
<organism evidence="2 3">
    <name type="scientific">Ostreobium quekettii</name>
    <dbReference type="NCBI Taxonomy" id="121088"/>
    <lineage>
        <taxon>Eukaryota</taxon>
        <taxon>Viridiplantae</taxon>
        <taxon>Chlorophyta</taxon>
        <taxon>core chlorophytes</taxon>
        <taxon>Ulvophyceae</taxon>
        <taxon>TCBD clade</taxon>
        <taxon>Bryopsidales</taxon>
        <taxon>Ostreobineae</taxon>
        <taxon>Ostreobiaceae</taxon>
        <taxon>Ostreobium</taxon>
    </lineage>
</organism>
<name>A0A8S1J2A2_9CHLO</name>